<protein>
    <submittedName>
        <fullName evidence="2">PrdF1 protein</fullName>
    </submittedName>
</protein>
<dbReference type="GO" id="GO:0047580">
    <property type="term" value="F:4-hydroxyproline epimerase activity"/>
    <property type="evidence" value="ECO:0007669"/>
    <property type="project" value="TreeGrafter"/>
</dbReference>
<dbReference type="PANTHER" id="PTHR33442">
    <property type="entry name" value="TRANS-3-HYDROXY-L-PROLINE DEHYDRATASE"/>
    <property type="match status" value="1"/>
</dbReference>
<dbReference type="Gene3D" id="3.10.310.10">
    <property type="entry name" value="Diaminopimelate Epimerase, Chain A, domain 1"/>
    <property type="match status" value="2"/>
</dbReference>
<name>A0A081C4W3_VECG1</name>
<dbReference type="Pfam" id="PF05544">
    <property type="entry name" value="Pro_racemase"/>
    <property type="match status" value="1"/>
</dbReference>
<gene>
    <name evidence="2" type="ORF">U27_06603</name>
</gene>
<evidence type="ECO:0000313" key="3">
    <source>
        <dbReference type="Proteomes" id="UP000030661"/>
    </source>
</evidence>
<reference evidence="2" key="1">
    <citation type="journal article" date="2015" name="PeerJ">
        <title>First genomic representation of candidate bacterial phylum KSB3 points to enhanced environmental sensing as a trigger of wastewater bulking.</title>
        <authorList>
            <person name="Sekiguchi Y."/>
            <person name="Ohashi A."/>
            <person name="Parks D.H."/>
            <person name="Yamauchi T."/>
            <person name="Tyson G.W."/>
            <person name="Hugenholtz P."/>
        </authorList>
    </citation>
    <scope>NUCLEOTIDE SEQUENCE [LARGE SCALE GENOMIC DNA]</scope>
</reference>
<dbReference type="PIRSF" id="PIRSF029792">
    <property type="entry name" value="Pro_racemase"/>
    <property type="match status" value="1"/>
</dbReference>
<evidence type="ECO:0000256" key="1">
    <source>
        <dbReference type="ARBA" id="ARBA00007529"/>
    </source>
</evidence>
<dbReference type="SUPFAM" id="SSF54506">
    <property type="entry name" value="Diaminopimelate epimerase-like"/>
    <property type="match status" value="1"/>
</dbReference>
<sequence length="346" mass="37924">MKFYQKDPWDLSGVDDGIITIDSHTGGELTRLVVGGIADIQGNSMVLKREYFKKNYDHLRQMLTKEPRGHRGGLAAVVTENVTADARFGLIYMDAKRYPYLCGHATIGAVVTLARTGFLELREGENPIAIDTPSGIMETTAVMTQGKIESVAMNMVPSFVLETDKQIDVPGFGKLTIDLVYSGGFFAMISSQQTGIDPVIANSQILTELGMKIIDAANEQAEVFHPERPEVKTVDVTEFYAAHHENVTEGKSIVVYGESHIDRSPCGTGTAAKLTLLHHLKKIDLHQKYTNYSPLGTSFDAKLIKTLKVGSLDAVVARVSGMAHITGVHKFILEEEDPFPQGFLLN</sequence>
<proteinExistence type="inferred from homology"/>
<keyword evidence="3" id="KW-1185">Reference proteome</keyword>
<dbReference type="Proteomes" id="UP000030661">
    <property type="component" value="Unassembled WGS sequence"/>
</dbReference>
<dbReference type="STRING" id="1499967.U27_06603"/>
<organism evidence="2">
    <name type="scientific">Vecturithrix granuli</name>
    <dbReference type="NCBI Taxonomy" id="1499967"/>
    <lineage>
        <taxon>Bacteria</taxon>
        <taxon>Candidatus Moduliflexota</taxon>
        <taxon>Candidatus Vecturitrichia</taxon>
        <taxon>Candidatus Vecturitrichales</taxon>
        <taxon>Candidatus Vecturitrichaceae</taxon>
        <taxon>Candidatus Vecturithrix</taxon>
    </lineage>
</organism>
<dbReference type="SFLD" id="SFLDS00028">
    <property type="entry name" value="Proline_Racemase"/>
    <property type="match status" value="1"/>
</dbReference>
<evidence type="ECO:0000313" key="2">
    <source>
        <dbReference type="EMBL" id="GAK59618.1"/>
    </source>
</evidence>
<dbReference type="PANTHER" id="PTHR33442:SF5">
    <property type="entry name" value="BIFUNCTIONAL TRANS-3-HYDROXY-L-PROLINE DEHYDRATASE_2-EPIMERASE"/>
    <property type="match status" value="1"/>
</dbReference>
<dbReference type="InterPro" id="IPR008794">
    <property type="entry name" value="Pro_racemase_fam"/>
</dbReference>
<dbReference type="HOGENOM" id="CLU_036729_0_0_0"/>
<dbReference type="eggNOG" id="COG3938">
    <property type="taxonomic scope" value="Bacteria"/>
</dbReference>
<dbReference type="EMBL" id="DF820470">
    <property type="protein sequence ID" value="GAK59618.1"/>
    <property type="molecule type" value="Genomic_DNA"/>
</dbReference>
<accession>A0A081C4W3</accession>
<comment type="similarity">
    <text evidence="1">Belongs to the proline racemase family.</text>
</comment>
<dbReference type="AlphaFoldDB" id="A0A081C4W3"/>